<dbReference type="InterPro" id="IPR050970">
    <property type="entry name" value="Cl_channel_volt-gated"/>
</dbReference>
<evidence type="ECO:0000256" key="2">
    <source>
        <dbReference type="ARBA" id="ARBA00022692"/>
    </source>
</evidence>
<dbReference type="SUPFAM" id="SSF81340">
    <property type="entry name" value="Clc chloride channel"/>
    <property type="match status" value="1"/>
</dbReference>
<evidence type="ECO:0000313" key="7">
    <source>
        <dbReference type="EMBL" id="OTF76265.1"/>
    </source>
</evidence>
<dbReference type="AlphaFoldDB" id="A0A1Y3BAM4"/>
<feature type="transmembrane region" description="Helical" evidence="6">
    <location>
        <begin position="45"/>
        <end position="62"/>
    </location>
</feature>
<name>A0A1Y3BAM4_EURMA</name>
<comment type="caution">
    <text evidence="7">The sequence shown here is derived from an EMBL/GenBank/DDBJ whole genome shotgun (WGS) entry which is preliminary data.</text>
</comment>
<feature type="transmembrane region" description="Helical" evidence="6">
    <location>
        <begin position="98"/>
        <end position="118"/>
    </location>
</feature>
<dbReference type="PRINTS" id="PR00762">
    <property type="entry name" value="CLCHANNEL"/>
</dbReference>
<dbReference type="PANTHER" id="PTHR45720:SF10">
    <property type="entry name" value="CHLORIDE CHANNEL PROTEIN 2"/>
    <property type="match status" value="1"/>
</dbReference>
<evidence type="ECO:0000256" key="5">
    <source>
        <dbReference type="ARBA" id="ARBA00023136"/>
    </source>
</evidence>
<dbReference type="GO" id="GO:0005886">
    <property type="term" value="C:plasma membrane"/>
    <property type="evidence" value="ECO:0007669"/>
    <property type="project" value="TreeGrafter"/>
</dbReference>
<gene>
    <name evidence="7" type="ORF">BLA29_005791</name>
</gene>
<comment type="subcellular location">
    <subcellularLocation>
        <location evidence="1">Membrane</location>
        <topology evidence="1">Multi-pass membrane protein</topology>
    </subcellularLocation>
</comment>
<keyword evidence="2 6" id="KW-0812">Transmembrane</keyword>
<dbReference type="Gene3D" id="1.10.3080.10">
    <property type="entry name" value="Clc chloride channel"/>
    <property type="match status" value="1"/>
</dbReference>
<dbReference type="InterPro" id="IPR001807">
    <property type="entry name" value="ClC"/>
</dbReference>
<feature type="transmembrane region" description="Helical" evidence="6">
    <location>
        <begin position="74"/>
        <end position="91"/>
    </location>
</feature>
<dbReference type="GO" id="GO:0005247">
    <property type="term" value="F:voltage-gated chloride channel activity"/>
    <property type="evidence" value="ECO:0007669"/>
    <property type="project" value="TreeGrafter"/>
</dbReference>
<organism evidence="7 8">
    <name type="scientific">Euroglyphus maynei</name>
    <name type="common">Mayne's house dust mite</name>
    <dbReference type="NCBI Taxonomy" id="6958"/>
    <lineage>
        <taxon>Eukaryota</taxon>
        <taxon>Metazoa</taxon>
        <taxon>Ecdysozoa</taxon>
        <taxon>Arthropoda</taxon>
        <taxon>Chelicerata</taxon>
        <taxon>Arachnida</taxon>
        <taxon>Acari</taxon>
        <taxon>Acariformes</taxon>
        <taxon>Sarcoptiformes</taxon>
        <taxon>Astigmata</taxon>
        <taxon>Psoroptidia</taxon>
        <taxon>Analgoidea</taxon>
        <taxon>Pyroglyphidae</taxon>
        <taxon>Pyroglyphinae</taxon>
        <taxon>Euroglyphus</taxon>
    </lineage>
</organism>
<evidence type="ECO:0000256" key="4">
    <source>
        <dbReference type="ARBA" id="ARBA00022989"/>
    </source>
</evidence>
<evidence type="ECO:0000256" key="1">
    <source>
        <dbReference type="ARBA" id="ARBA00004141"/>
    </source>
</evidence>
<dbReference type="InterPro" id="IPR014743">
    <property type="entry name" value="Cl-channel_core"/>
</dbReference>
<dbReference type="Proteomes" id="UP000194236">
    <property type="component" value="Unassembled WGS sequence"/>
</dbReference>
<evidence type="ECO:0000313" key="8">
    <source>
        <dbReference type="Proteomes" id="UP000194236"/>
    </source>
</evidence>
<dbReference type="EMBL" id="MUJZ01038319">
    <property type="protein sequence ID" value="OTF76265.1"/>
    <property type="molecule type" value="Genomic_DNA"/>
</dbReference>
<keyword evidence="3" id="KW-0677">Repeat</keyword>
<keyword evidence="4 6" id="KW-1133">Transmembrane helix</keyword>
<sequence length="152" mass="17076">MANRQNENTLDFEQTLMYGQYKKDLAKFARSLASRRSRRSKPKSLIRESSFFRAISGCFGFIWKYTLGIIGEDWPFLALLGITMAIISFTVDCKYFGWITLPVLLLVFATGMATGSGIPEMKTILRGVILHEYLSFRTLVAKLIGLACSLGS</sequence>
<evidence type="ECO:0000256" key="6">
    <source>
        <dbReference type="SAM" id="Phobius"/>
    </source>
</evidence>
<protein>
    <submittedName>
        <fullName evidence="7">Uncharacterized protein</fullName>
    </submittedName>
</protein>
<accession>A0A1Y3BAM4</accession>
<reference evidence="7 8" key="1">
    <citation type="submission" date="2017-03" db="EMBL/GenBank/DDBJ databases">
        <title>Genome Survey of Euroglyphus maynei.</title>
        <authorList>
            <person name="Arlian L.G."/>
            <person name="Morgan M.S."/>
            <person name="Rider S.D."/>
        </authorList>
    </citation>
    <scope>NUCLEOTIDE SEQUENCE [LARGE SCALE GENOMIC DNA]</scope>
    <source>
        <strain evidence="7">Arlian Lab</strain>
        <tissue evidence="7">Whole body</tissue>
    </source>
</reference>
<keyword evidence="8" id="KW-1185">Reference proteome</keyword>
<dbReference type="OrthoDB" id="4564at2759"/>
<feature type="non-terminal residue" evidence="7">
    <location>
        <position position="152"/>
    </location>
</feature>
<proteinExistence type="predicted"/>
<evidence type="ECO:0000256" key="3">
    <source>
        <dbReference type="ARBA" id="ARBA00022737"/>
    </source>
</evidence>
<dbReference type="PANTHER" id="PTHR45720">
    <property type="entry name" value="CHLORIDE CHANNEL PROTEIN 2"/>
    <property type="match status" value="1"/>
</dbReference>
<keyword evidence="5 6" id="KW-0472">Membrane</keyword>